<dbReference type="EMBL" id="GBXM01008847">
    <property type="protein sequence ID" value="JAH99730.1"/>
    <property type="molecule type" value="Transcribed_RNA"/>
</dbReference>
<evidence type="ECO:0000313" key="1">
    <source>
        <dbReference type="EMBL" id="JAH99730.1"/>
    </source>
</evidence>
<sequence length="57" mass="6353">MAYANPRIPLPMMAFPRLNTDIPKEVLPSKSVKRIGFFPSEFGRNSSHSVTFPSSSN</sequence>
<reference evidence="1" key="1">
    <citation type="submission" date="2014-11" db="EMBL/GenBank/DDBJ databases">
        <authorList>
            <person name="Amaro Gonzalez C."/>
        </authorList>
    </citation>
    <scope>NUCLEOTIDE SEQUENCE</scope>
</reference>
<accession>A0A0E9XD44</accession>
<protein>
    <submittedName>
        <fullName evidence="1">Uncharacterized protein</fullName>
    </submittedName>
</protein>
<organism evidence="1">
    <name type="scientific">Anguilla anguilla</name>
    <name type="common">European freshwater eel</name>
    <name type="synonym">Muraena anguilla</name>
    <dbReference type="NCBI Taxonomy" id="7936"/>
    <lineage>
        <taxon>Eukaryota</taxon>
        <taxon>Metazoa</taxon>
        <taxon>Chordata</taxon>
        <taxon>Craniata</taxon>
        <taxon>Vertebrata</taxon>
        <taxon>Euteleostomi</taxon>
        <taxon>Actinopterygii</taxon>
        <taxon>Neopterygii</taxon>
        <taxon>Teleostei</taxon>
        <taxon>Anguilliformes</taxon>
        <taxon>Anguillidae</taxon>
        <taxon>Anguilla</taxon>
    </lineage>
</organism>
<name>A0A0E9XD44_ANGAN</name>
<reference evidence="1" key="2">
    <citation type="journal article" date="2015" name="Fish Shellfish Immunol.">
        <title>Early steps in the European eel (Anguilla anguilla)-Vibrio vulnificus interaction in the gills: Role of the RtxA13 toxin.</title>
        <authorList>
            <person name="Callol A."/>
            <person name="Pajuelo D."/>
            <person name="Ebbesson L."/>
            <person name="Teles M."/>
            <person name="MacKenzie S."/>
            <person name="Amaro C."/>
        </authorList>
    </citation>
    <scope>NUCLEOTIDE SEQUENCE</scope>
</reference>
<proteinExistence type="predicted"/>
<dbReference type="AlphaFoldDB" id="A0A0E9XD44"/>